<keyword evidence="5" id="KW-1185">Reference proteome</keyword>
<dbReference type="SUPFAM" id="SSF55729">
    <property type="entry name" value="Acyl-CoA N-acyltransferases (Nat)"/>
    <property type="match status" value="1"/>
</dbReference>
<accession>A0AAV3XLN6</accession>
<dbReference type="PANTHER" id="PTHR43626">
    <property type="entry name" value="ACYL-COA N-ACYLTRANSFERASE"/>
    <property type="match status" value="1"/>
</dbReference>
<dbReference type="PANTHER" id="PTHR43626:SF4">
    <property type="entry name" value="GCN5-RELATED N-ACETYLTRANSFERASE 2, CHLOROPLASTIC"/>
    <property type="match status" value="1"/>
</dbReference>
<feature type="domain" description="N-acetyltransferase" evidence="3">
    <location>
        <begin position="16"/>
        <end position="167"/>
    </location>
</feature>
<keyword evidence="1" id="KW-0808">Transferase</keyword>
<dbReference type="EMBL" id="BLAY01000141">
    <property type="protein sequence ID" value="GET41955.1"/>
    <property type="molecule type" value="Genomic_DNA"/>
</dbReference>
<evidence type="ECO:0000256" key="1">
    <source>
        <dbReference type="ARBA" id="ARBA00022679"/>
    </source>
</evidence>
<dbReference type="RefSeq" id="WP_226588744.1">
    <property type="nucleotide sequence ID" value="NZ_BLAY01000141.1"/>
</dbReference>
<dbReference type="CDD" id="cd04301">
    <property type="entry name" value="NAT_SF"/>
    <property type="match status" value="1"/>
</dbReference>
<sequence length="167" mass="19318">MTQSRTLEKPIESQEIRFCDLRSQVDIKQLQELFKLTAFWAQNRTQEDLEIAIANSDPTISVWDGDRLIGFSRATSDCVYRATIWDVVIHPDYRGLGLGRKMIETLLNHPRVCRVERVYLMTTYQQGFYTRLGFQYPNPSTSMVLYNHTHASSHSGQQKVSSESPKE</sequence>
<evidence type="ECO:0000313" key="4">
    <source>
        <dbReference type="EMBL" id="GET41955.1"/>
    </source>
</evidence>
<gene>
    <name evidence="4" type="ORF">MiSe_67690</name>
</gene>
<dbReference type="AlphaFoldDB" id="A0AAV3XLN6"/>
<comment type="caution">
    <text evidence="4">The sequence shown here is derived from an EMBL/GenBank/DDBJ whole genome shotgun (WGS) entry which is preliminary data.</text>
</comment>
<dbReference type="GO" id="GO:0005737">
    <property type="term" value="C:cytoplasm"/>
    <property type="evidence" value="ECO:0007669"/>
    <property type="project" value="TreeGrafter"/>
</dbReference>
<dbReference type="PROSITE" id="PS51186">
    <property type="entry name" value="GNAT"/>
    <property type="match status" value="1"/>
</dbReference>
<reference evidence="4" key="1">
    <citation type="submission" date="2019-10" db="EMBL/GenBank/DDBJ databases">
        <title>Draft genome sequece of Microseira wollei NIES-4236.</title>
        <authorList>
            <person name="Yamaguchi H."/>
            <person name="Suzuki S."/>
            <person name="Kawachi M."/>
        </authorList>
    </citation>
    <scope>NUCLEOTIDE SEQUENCE</scope>
    <source>
        <strain evidence="4">NIES-4236</strain>
    </source>
</reference>
<dbReference type="Proteomes" id="UP001050975">
    <property type="component" value="Unassembled WGS sequence"/>
</dbReference>
<keyword evidence="2" id="KW-0012">Acyltransferase</keyword>
<dbReference type="Gene3D" id="3.40.630.30">
    <property type="match status" value="1"/>
</dbReference>
<evidence type="ECO:0000259" key="3">
    <source>
        <dbReference type="PROSITE" id="PS51186"/>
    </source>
</evidence>
<evidence type="ECO:0000313" key="5">
    <source>
        <dbReference type="Proteomes" id="UP001050975"/>
    </source>
</evidence>
<dbReference type="Pfam" id="PF00583">
    <property type="entry name" value="Acetyltransf_1"/>
    <property type="match status" value="1"/>
</dbReference>
<name>A0AAV3XLN6_9CYAN</name>
<evidence type="ECO:0000256" key="2">
    <source>
        <dbReference type="ARBA" id="ARBA00023315"/>
    </source>
</evidence>
<dbReference type="GO" id="GO:0008080">
    <property type="term" value="F:N-acetyltransferase activity"/>
    <property type="evidence" value="ECO:0007669"/>
    <property type="project" value="InterPro"/>
</dbReference>
<dbReference type="InterPro" id="IPR000182">
    <property type="entry name" value="GNAT_dom"/>
</dbReference>
<protein>
    <submittedName>
        <fullName evidence="4">Acetyltransferase, GNAT family protein</fullName>
    </submittedName>
</protein>
<organism evidence="4 5">
    <name type="scientific">Microseira wollei NIES-4236</name>
    <dbReference type="NCBI Taxonomy" id="2530354"/>
    <lineage>
        <taxon>Bacteria</taxon>
        <taxon>Bacillati</taxon>
        <taxon>Cyanobacteriota</taxon>
        <taxon>Cyanophyceae</taxon>
        <taxon>Oscillatoriophycideae</taxon>
        <taxon>Aerosakkonematales</taxon>
        <taxon>Aerosakkonemataceae</taxon>
        <taxon>Microseira</taxon>
    </lineage>
</organism>
<proteinExistence type="predicted"/>
<dbReference type="InterPro" id="IPR016181">
    <property type="entry name" value="Acyl_CoA_acyltransferase"/>
</dbReference>
<dbReference type="InterPro" id="IPR045039">
    <property type="entry name" value="NSI-like"/>
</dbReference>